<evidence type="ECO:0008006" key="7">
    <source>
        <dbReference type="Google" id="ProtNLM"/>
    </source>
</evidence>
<keyword evidence="4" id="KW-0206">Cytoskeleton</keyword>
<comment type="subcellular location">
    <subcellularLocation>
        <location evidence="1">Cytoplasm</location>
        <location evidence="1">Cytoskeleton</location>
    </subcellularLocation>
</comment>
<organism evidence="5 6">
    <name type="scientific">Podarcis muralis</name>
    <name type="common">Wall lizard</name>
    <name type="synonym">Lacerta muralis</name>
    <dbReference type="NCBI Taxonomy" id="64176"/>
    <lineage>
        <taxon>Eukaryota</taxon>
        <taxon>Metazoa</taxon>
        <taxon>Chordata</taxon>
        <taxon>Craniata</taxon>
        <taxon>Vertebrata</taxon>
        <taxon>Euteleostomi</taxon>
        <taxon>Lepidosauria</taxon>
        <taxon>Squamata</taxon>
        <taxon>Bifurcata</taxon>
        <taxon>Unidentata</taxon>
        <taxon>Episquamata</taxon>
        <taxon>Laterata</taxon>
        <taxon>Lacertibaenia</taxon>
        <taxon>Lacertidae</taxon>
        <taxon>Podarcis</taxon>
    </lineage>
</organism>
<dbReference type="Proteomes" id="UP000472272">
    <property type="component" value="Chromosome 2"/>
</dbReference>
<evidence type="ECO:0000313" key="6">
    <source>
        <dbReference type="Proteomes" id="UP000472272"/>
    </source>
</evidence>
<reference evidence="5" key="2">
    <citation type="submission" date="2025-08" db="UniProtKB">
        <authorList>
            <consortium name="Ensembl"/>
        </authorList>
    </citation>
    <scope>IDENTIFICATION</scope>
</reference>
<protein>
    <recommendedName>
        <fullName evidence="7">Thymosin beta</fullName>
    </recommendedName>
</protein>
<dbReference type="InterPro" id="IPR001152">
    <property type="entry name" value="Beta-thymosin"/>
</dbReference>
<dbReference type="GO" id="GO:0030334">
    <property type="term" value="P:regulation of cell migration"/>
    <property type="evidence" value="ECO:0007669"/>
    <property type="project" value="TreeGrafter"/>
</dbReference>
<dbReference type="GO" id="GO:0007015">
    <property type="term" value="P:actin filament organization"/>
    <property type="evidence" value="ECO:0007669"/>
    <property type="project" value="InterPro"/>
</dbReference>
<dbReference type="Ensembl" id="ENSPMRT00000007647.1">
    <property type="protein sequence ID" value="ENSPMRP00000007147.1"/>
    <property type="gene ID" value="ENSPMRG00000004836.1"/>
</dbReference>
<dbReference type="Gene3D" id="1.20.5.520">
    <property type="entry name" value="Single helix bin"/>
    <property type="match status" value="1"/>
</dbReference>
<proteinExistence type="inferred from homology"/>
<dbReference type="AlphaFoldDB" id="A0A670I5Y2"/>
<dbReference type="FunFam" id="1.20.5.520:FF:000001">
    <property type="entry name" value="Thymosin beta"/>
    <property type="match status" value="1"/>
</dbReference>
<dbReference type="GeneTree" id="ENSGT01000000215162"/>
<dbReference type="PROSITE" id="PS00500">
    <property type="entry name" value="THYMOSIN_B4"/>
    <property type="match status" value="1"/>
</dbReference>
<reference evidence="5" key="3">
    <citation type="submission" date="2025-09" db="UniProtKB">
        <authorList>
            <consortium name="Ensembl"/>
        </authorList>
    </citation>
    <scope>IDENTIFICATION</scope>
</reference>
<dbReference type="GO" id="GO:0005737">
    <property type="term" value="C:cytoplasm"/>
    <property type="evidence" value="ECO:0007669"/>
    <property type="project" value="TreeGrafter"/>
</dbReference>
<evidence type="ECO:0000313" key="5">
    <source>
        <dbReference type="Ensembl" id="ENSPMRP00000007147.1"/>
    </source>
</evidence>
<reference evidence="5 6" key="1">
    <citation type="journal article" date="2019" name="Proc. Natl. Acad. Sci. U.S.A.">
        <title>Regulatory changes in pterin and carotenoid genes underlie balanced color polymorphisms in the wall lizard.</title>
        <authorList>
            <person name="Andrade P."/>
            <person name="Pinho C."/>
            <person name="Perez I de Lanuza G."/>
            <person name="Afonso S."/>
            <person name="Brejcha J."/>
            <person name="Rubin C.J."/>
            <person name="Wallerman O."/>
            <person name="Pereira P."/>
            <person name="Sabatino S.J."/>
            <person name="Bellati A."/>
            <person name="Pellitteri-Rosa D."/>
            <person name="Bosakova Z."/>
            <person name="Bunikis I."/>
            <person name="Carretero M.A."/>
            <person name="Feiner N."/>
            <person name="Marsik P."/>
            <person name="Pauperio F."/>
            <person name="Salvi D."/>
            <person name="Soler L."/>
            <person name="While G.M."/>
            <person name="Uller T."/>
            <person name="Font E."/>
            <person name="Andersson L."/>
            <person name="Carneiro M."/>
        </authorList>
    </citation>
    <scope>NUCLEOTIDE SEQUENCE</scope>
</reference>
<sequence>MCDKPDLSEVEKFDKKKLKKTNTEEKNTLPSQESKCFLGRSLPCGRNWDSGFPPARPHPWDWRSG</sequence>
<dbReference type="GO" id="GO:0003785">
    <property type="term" value="F:actin monomer binding"/>
    <property type="evidence" value="ECO:0007669"/>
    <property type="project" value="InterPro"/>
</dbReference>
<keyword evidence="6" id="KW-1185">Reference proteome</keyword>
<accession>A0A670I5Y2</accession>
<comment type="similarity">
    <text evidence="2">Belongs to the thymosin beta family.</text>
</comment>
<dbReference type="GO" id="GO:0005856">
    <property type="term" value="C:cytoskeleton"/>
    <property type="evidence" value="ECO:0007669"/>
    <property type="project" value="UniProtKB-SubCell"/>
</dbReference>
<dbReference type="InterPro" id="IPR038386">
    <property type="entry name" value="Beta-thymosin_sf"/>
</dbReference>
<keyword evidence="3" id="KW-0963">Cytoplasm</keyword>
<dbReference type="Pfam" id="PF01290">
    <property type="entry name" value="Thymosin"/>
    <property type="match status" value="1"/>
</dbReference>
<evidence type="ECO:0000256" key="3">
    <source>
        <dbReference type="ARBA" id="ARBA00022490"/>
    </source>
</evidence>
<dbReference type="PANTHER" id="PTHR12021">
    <property type="entry name" value="THYMOSIN BETA"/>
    <property type="match status" value="1"/>
</dbReference>
<name>A0A670I5Y2_PODMU</name>
<evidence type="ECO:0000256" key="4">
    <source>
        <dbReference type="ARBA" id="ARBA00023212"/>
    </source>
</evidence>
<dbReference type="OMA" id="ESECLLY"/>
<evidence type="ECO:0000256" key="2">
    <source>
        <dbReference type="ARBA" id="ARBA00009511"/>
    </source>
</evidence>
<dbReference type="PANTHER" id="PTHR12021:SF11">
    <property type="entry name" value="THYMOSIN BETA-15A-RELATED"/>
    <property type="match status" value="1"/>
</dbReference>
<evidence type="ECO:0000256" key="1">
    <source>
        <dbReference type="ARBA" id="ARBA00004245"/>
    </source>
</evidence>